<evidence type="ECO:0000313" key="3">
    <source>
        <dbReference type="EMBL" id="VFK05240.1"/>
    </source>
</evidence>
<dbReference type="AlphaFoldDB" id="A0A450VUJ4"/>
<evidence type="ECO:0000256" key="1">
    <source>
        <dbReference type="SAM" id="Coils"/>
    </source>
</evidence>
<dbReference type="EMBL" id="CAADFI010000417">
    <property type="protein sequence ID" value="VFK04205.1"/>
    <property type="molecule type" value="Genomic_DNA"/>
</dbReference>
<proteinExistence type="predicted"/>
<sequence>MRIVNPIYDVVFRHLMENNEIAKLIISTITGEEIVALDFLPQEGSFRTGERSFTVYRLDFSAKIKKTDGSAQQVVIEIQKAKFAADIMRFRRYLGSQYQKKDNTFVTMEGGEEVKKALPIISIYFLGYRLDHATAPVIKVARKYYDITTGEEIREREEFIESLTHDSYIIQIPYLRPDCKTDVERLLGVFDQRRVTSGGHLLDIDEQRYPEKYRKIIRLLERAIFDENMQQIMDAEDEIIEELGQLERRVARKEKALEEMSKEMNKALEEALDEKYKALEEKDKVLEEKDKVLEEKDKIIQELRTRLA</sequence>
<feature type="coiled-coil region" evidence="1">
    <location>
        <begin position="229"/>
        <end position="306"/>
    </location>
</feature>
<keyword evidence="1" id="KW-0175">Coiled coil</keyword>
<name>A0A450VUJ4_9GAMM</name>
<evidence type="ECO:0000313" key="2">
    <source>
        <dbReference type="EMBL" id="VFK04205.1"/>
    </source>
</evidence>
<dbReference type="EMBL" id="CAADFG010000521">
    <property type="protein sequence ID" value="VFK05240.1"/>
    <property type="molecule type" value="Genomic_DNA"/>
</dbReference>
<dbReference type="EMBL" id="CAADFJ010000516">
    <property type="protein sequence ID" value="VFK08463.1"/>
    <property type="molecule type" value="Genomic_DNA"/>
</dbReference>
<reference evidence="4" key="1">
    <citation type="submission" date="2019-02" db="EMBL/GenBank/DDBJ databases">
        <authorList>
            <person name="Gruber-Vodicka R. H."/>
            <person name="Seah K. B. B."/>
        </authorList>
    </citation>
    <scope>NUCLEOTIDE SEQUENCE</scope>
    <source>
        <strain evidence="4">BECK_SA2B12</strain>
        <strain evidence="3">BECK_SA2B15</strain>
        <strain evidence="2">BECK_SA2B20</strain>
    </source>
</reference>
<evidence type="ECO:0000313" key="4">
    <source>
        <dbReference type="EMBL" id="VFK08463.1"/>
    </source>
</evidence>
<protein>
    <submittedName>
        <fullName evidence="4">PD-(D/E)XK nuclease family transposase</fullName>
    </submittedName>
</protein>
<accession>A0A450VUJ4</accession>
<organism evidence="4">
    <name type="scientific">Candidatus Kentrum eta</name>
    <dbReference type="NCBI Taxonomy" id="2126337"/>
    <lineage>
        <taxon>Bacteria</taxon>
        <taxon>Pseudomonadati</taxon>
        <taxon>Pseudomonadota</taxon>
        <taxon>Gammaproteobacteria</taxon>
        <taxon>Candidatus Kentrum</taxon>
    </lineage>
</organism>
<gene>
    <name evidence="3" type="ORF">BECKH772A_GA0070896_105211</name>
    <name evidence="2" type="ORF">BECKH772B_GA0070898_104172</name>
    <name evidence="4" type="ORF">BECKH772C_GA0070978_105161</name>
</gene>